<keyword evidence="2" id="KW-1185">Reference proteome</keyword>
<dbReference type="Gene3D" id="3.30.110.60">
    <property type="entry name" value="YhbY-like"/>
    <property type="match status" value="1"/>
</dbReference>
<dbReference type="NCBIfam" id="TIGR00253">
    <property type="entry name" value="RNA_bind_YhbY"/>
    <property type="match status" value="1"/>
</dbReference>
<sequence>MLNSKQRAFLRGLANRIDTILIVGKGEITDNIIKQADDALTAREIIKGKVLENSAYSSREAAEAIAEKCSADVVQVIGSKFVLYRRNDDEPVIELPKAKK</sequence>
<dbReference type="InterPro" id="IPR001890">
    <property type="entry name" value="RNA-binding_CRM"/>
</dbReference>
<dbReference type="PROSITE" id="PS51295">
    <property type="entry name" value="CRM"/>
    <property type="match status" value="1"/>
</dbReference>
<comment type="caution">
    <text evidence="1">The sequence shown here is derived from an EMBL/GenBank/DDBJ whole genome shotgun (WGS) entry which is preliminary data.</text>
</comment>
<dbReference type="PANTHER" id="PTHR40065:SF3">
    <property type="entry name" value="RNA-BINDING PROTEIN YHBY"/>
    <property type="match status" value="1"/>
</dbReference>
<name>A0A2N0UPB3_9FIRM</name>
<dbReference type="InterPro" id="IPR035920">
    <property type="entry name" value="YhbY-like_sf"/>
</dbReference>
<dbReference type="InterPro" id="IPR051925">
    <property type="entry name" value="RNA-binding_domain"/>
</dbReference>
<dbReference type="SMART" id="SM01103">
    <property type="entry name" value="CRS1_YhbY"/>
    <property type="match status" value="1"/>
</dbReference>
<dbReference type="Pfam" id="PF01985">
    <property type="entry name" value="CRS1_YhbY"/>
    <property type="match status" value="1"/>
</dbReference>
<dbReference type="Proteomes" id="UP000233425">
    <property type="component" value="Unassembled WGS sequence"/>
</dbReference>
<dbReference type="GeneID" id="93768109"/>
<dbReference type="SUPFAM" id="SSF75471">
    <property type="entry name" value="YhbY-like"/>
    <property type="match status" value="1"/>
</dbReference>
<reference evidence="1" key="1">
    <citation type="journal article" date="2018" name="Environ. Microbiol.">
        <title>Sporulation capability and amylosome conservation among diverse human colonic and rumen isolates of the keystone starch-degrader Ruminococcus bromii.</title>
        <authorList>
            <person name="Mukhopadhya I."/>
            <person name="Morais S."/>
            <person name="Laverde-Gomez J."/>
            <person name="Sheridan P.O."/>
            <person name="Walker A.W."/>
            <person name="Kelly W."/>
            <person name="Klieve A.V."/>
            <person name="Ouwerkerk D."/>
            <person name="Duncan S.H."/>
            <person name="Louis P."/>
            <person name="Koropatkin N."/>
            <person name="Cockburn D."/>
            <person name="Kibler R."/>
            <person name="Cooper P.J."/>
            <person name="Sandoval C."/>
            <person name="Crost E."/>
            <person name="Juge N."/>
            <person name="Bayer E.A."/>
            <person name="Flint H.J."/>
        </authorList>
    </citation>
    <scope>NUCLEOTIDE SEQUENCE [LARGE SCALE GENOMIC DNA]</scope>
    <source>
        <strain evidence="1">ATCC 27255</strain>
    </source>
</reference>
<dbReference type="GO" id="GO:0003723">
    <property type="term" value="F:RNA binding"/>
    <property type="evidence" value="ECO:0007669"/>
    <property type="project" value="UniProtKB-UniRule"/>
</dbReference>
<protein>
    <submittedName>
        <fullName evidence="1">RNA-binding protein</fullName>
    </submittedName>
</protein>
<accession>A0A2N0UPB3</accession>
<evidence type="ECO:0000313" key="2">
    <source>
        <dbReference type="Proteomes" id="UP000233425"/>
    </source>
</evidence>
<gene>
    <name evidence="1" type="ORF">RBATCC27255_01668</name>
</gene>
<dbReference type="AlphaFoldDB" id="A0A2N0UPB3"/>
<dbReference type="RefSeq" id="WP_015523798.1">
    <property type="nucleotide sequence ID" value="NZ_CABMMZ010000072.1"/>
</dbReference>
<proteinExistence type="predicted"/>
<evidence type="ECO:0000313" key="1">
    <source>
        <dbReference type="EMBL" id="PKD27279.1"/>
    </source>
</evidence>
<dbReference type="EMBL" id="NNSR01000072">
    <property type="protein sequence ID" value="PKD27279.1"/>
    <property type="molecule type" value="Genomic_DNA"/>
</dbReference>
<dbReference type="InterPro" id="IPR017924">
    <property type="entry name" value="RNA-binding_YhbY"/>
</dbReference>
<dbReference type="PANTHER" id="PTHR40065">
    <property type="entry name" value="RNA-BINDING PROTEIN YHBY"/>
    <property type="match status" value="1"/>
</dbReference>
<organism evidence="1 2">
    <name type="scientific">Ruminococcus bromii</name>
    <dbReference type="NCBI Taxonomy" id="40518"/>
    <lineage>
        <taxon>Bacteria</taxon>
        <taxon>Bacillati</taxon>
        <taxon>Bacillota</taxon>
        <taxon>Clostridia</taxon>
        <taxon>Eubacteriales</taxon>
        <taxon>Oscillospiraceae</taxon>
        <taxon>Ruminococcus</taxon>
    </lineage>
</organism>